<keyword evidence="1" id="KW-0812">Transmembrane</keyword>
<name>A0A316XC38_9FLAO</name>
<dbReference type="EMBL" id="PPED02000001">
    <property type="protein sequence ID" value="PWN71411.1"/>
    <property type="molecule type" value="Genomic_DNA"/>
</dbReference>
<feature type="transmembrane region" description="Helical" evidence="1">
    <location>
        <begin position="63"/>
        <end position="80"/>
    </location>
</feature>
<gene>
    <name evidence="2" type="ORF">C1631_001950</name>
</gene>
<evidence type="ECO:0000256" key="1">
    <source>
        <dbReference type="SAM" id="Phobius"/>
    </source>
</evidence>
<evidence type="ECO:0000313" key="3">
    <source>
        <dbReference type="Proteomes" id="UP000236594"/>
    </source>
</evidence>
<dbReference type="AlphaFoldDB" id="A0A316XC38"/>
<sequence length="186" mass="22380">MMEIKNKTDRIKSLHQHRFYKFRTIDGALPKKYFESKRRSVIILGVTIMIFLLLFFFTNYKETSLKIGIFAVFFTLYKIYKVFTEPYIVVNTKGLTLRTAHFRWTKIKKITPDYDFKTETLHFQILLKENTIAYEKVEHFPFSDYLALLLIIRTFKKKTRIPYIFINKGSEIRSPEQIKISKVLFH</sequence>
<evidence type="ECO:0000313" key="2">
    <source>
        <dbReference type="EMBL" id="PWN71411.1"/>
    </source>
</evidence>
<protein>
    <submittedName>
        <fullName evidence="2">Uncharacterized protein</fullName>
    </submittedName>
</protein>
<dbReference type="Proteomes" id="UP000236594">
    <property type="component" value="Unassembled WGS sequence"/>
</dbReference>
<dbReference type="OrthoDB" id="9848137at2"/>
<dbReference type="RefSeq" id="WP_109710076.1">
    <property type="nucleotide sequence ID" value="NZ_PPED02000001.1"/>
</dbReference>
<feature type="transmembrane region" description="Helical" evidence="1">
    <location>
        <begin position="41"/>
        <end position="57"/>
    </location>
</feature>
<keyword evidence="1" id="KW-0472">Membrane</keyword>
<keyword evidence="1" id="KW-1133">Transmembrane helix</keyword>
<reference evidence="2 3" key="1">
    <citation type="submission" date="2018-04" db="EMBL/GenBank/DDBJ databases">
        <title>Draft Genome Sequence of Phosphate-Solubilizing Chryseobacterium sp. ISE14 that is a Biocontrol and Plant Growth-Promoting Rhizobacterium Isolated from Cucumber.</title>
        <authorList>
            <person name="Jeong J.-J."/>
            <person name="Sang M.K."/>
            <person name="Choi I.-G."/>
            <person name="Kim K.D."/>
        </authorList>
    </citation>
    <scope>NUCLEOTIDE SEQUENCE [LARGE SCALE GENOMIC DNA]</scope>
    <source>
        <strain evidence="2 3">ISE14</strain>
    </source>
</reference>
<keyword evidence="3" id="KW-1185">Reference proteome</keyword>
<organism evidence="2 3">
    <name type="scientific">Chryseobacterium phosphatilyticum</name>
    <dbReference type="NCBI Taxonomy" id="475075"/>
    <lineage>
        <taxon>Bacteria</taxon>
        <taxon>Pseudomonadati</taxon>
        <taxon>Bacteroidota</taxon>
        <taxon>Flavobacteriia</taxon>
        <taxon>Flavobacteriales</taxon>
        <taxon>Weeksellaceae</taxon>
        <taxon>Chryseobacterium group</taxon>
        <taxon>Chryseobacterium</taxon>
    </lineage>
</organism>
<comment type="caution">
    <text evidence="2">The sequence shown here is derived from an EMBL/GenBank/DDBJ whole genome shotgun (WGS) entry which is preliminary data.</text>
</comment>
<accession>A0A316XC38</accession>
<proteinExistence type="predicted"/>